<keyword evidence="2" id="KW-0597">Phosphoprotein</keyword>
<dbReference type="FunCoup" id="G5AWG7">
    <property type="interactions" value="4"/>
</dbReference>
<dbReference type="FunFam" id="1.10.357.70:FF:000006">
    <property type="entry name" value="Exocyst complex component 3 like 4"/>
    <property type="match status" value="1"/>
</dbReference>
<feature type="region of interest" description="Disordered" evidence="4">
    <location>
        <begin position="290"/>
        <end position="329"/>
    </location>
</feature>
<evidence type="ECO:0000256" key="3">
    <source>
        <dbReference type="ARBA" id="ARBA00070215"/>
    </source>
</evidence>
<dbReference type="AlphaFoldDB" id="G5AWG7"/>
<reference evidence="6 7" key="1">
    <citation type="journal article" date="2011" name="Nature">
        <title>Genome sequencing reveals insights into physiology and longevity of the naked mole rat.</title>
        <authorList>
            <person name="Kim E.B."/>
            <person name="Fang X."/>
            <person name="Fushan A.A."/>
            <person name="Huang Z."/>
            <person name="Lobanov A.V."/>
            <person name="Han L."/>
            <person name="Marino S.M."/>
            <person name="Sun X."/>
            <person name="Turanov A.A."/>
            <person name="Yang P."/>
            <person name="Yim S.H."/>
            <person name="Zhao X."/>
            <person name="Kasaikina M.V."/>
            <person name="Stoletzki N."/>
            <person name="Peng C."/>
            <person name="Polak P."/>
            <person name="Xiong Z."/>
            <person name="Kiezun A."/>
            <person name="Zhu Y."/>
            <person name="Chen Y."/>
            <person name="Kryukov G.V."/>
            <person name="Zhang Q."/>
            <person name="Peshkin L."/>
            <person name="Yang L."/>
            <person name="Bronson R.T."/>
            <person name="Buffenstein R."/>
            <person name="Wang B."/>
            <person name="Han C."/>
            <person name="Li Q."/>
            <person name="Chen L."/>
            <person name="Zhao W."/>
            <person name="Sunyaev S.R."/>
            <person name="Park T.J."/>
            <person name="Zhang G."/>
            <person name="Wang J."/>
            <person name="Gladyshev V.N."/>
        </authorList>
    </citation>
    <scope>NUCLEOTIDE SEQUENCE [LARGE SCALE GENOMIC DNA]</scope>
</reference>
<gene>
    <name evidence="6" type="ORF">GW7_18862</name>
</gene>
<dbReference type="GO" id="GO:0051601">
    <property type="term" value="P:exocyst localization"/>
    <property type="evidence" value="ECO:0007669"/>
    <property type="project" value="TreeGrafter"/>
</dbReference>
<sequence length="828" mass="88149">MSTSQPAVSEGGPAQGMGGPAGKAAAGAWEKGPGLGPRLPSIVVEPSEVGAVESGELCWPPEGTRRGAPQSQPEPGLRVGAALTLPTLWQAAAGAWEKGPGLGPRLPSIVVEPSEVGAVESGELCWPPEGTRRGAPQSQPEPGLPRTRGTRPSCSPQHGGSRISAAPSTSLPGAPADDTGTALDPWQNTEDSVEVWIPLHPAAQVGCGERTNGGGGDLEGGWAPGATAASRPSSDGKLGLADWIMEAPGETLPEGVVSAGSLVGEGPTSYPQPGMGLRPPVAEMLSPRKVTPGTELRSPQEPGGPATPAWGTLGANSGVEPKAHHVDSTRLGLGTFRRALSWASPRGSSQRPKEDPGRLQRSSRGSLLQSFRRAVGQGPASAQSQVATVPKEPSVVTGGTSQQAASGVGPEEPQREAESKSVADLITERQLVAAFKQLRHQEARLVAEKTSHTFAQDPTAYARRAMDVCLLYDGLAAELGAIVRETLSPEGVPAATLTELALVLEQSRWAAAEAPEVLQGRYRAPLSTDIHMLVAEHVKAASAISAELEATTLRICGRALRLFVPRFEKALLESGAASEQHLGAYINACEELRTSLLDRFPGTLEELEKPLVAAIHNFQKHLLQGLQSDVQPLFRVVCIKSWLTQDMLCPLMDKVKAFARHLTHVAPPVAQEVLQEAHRFVVREYLAQVLRPHKRFRGEERVRGSQKMSEDAQAISETFQDLGSEATWLNQAIPCVAEILGETYKDDIRRHLETLIQGFPDIRRDHVLAILALRRLGRRRNHRLLQHSQNLLRAAAGAGPGGLRPARKHVLFEEIPVPVSVDVLITCI</sequence>
<dbReference type="STRING" id="10181.G5AWG7"/>
<feature type="compositionally biased region" description="Low complexity" evidence="4">
    <location>
        <begin position="22"/>
        <end position="32"/>
    </location>
</feature>
<dbReference type="PANTHER" id="PTHR21292">
    <property type="entry name" value="EXOCYST COMPLEX COMPONENT SEC6-RELATED"/>
    <property type="match status" value="1"/>
</dbReference>
<dbReference type="Pfam" id="PF06046">
    <property type="entry name" value="Sec6"/>
    <property type="match status" value="1"/>
</dbReference>
<proteinExistence type="inferred from homology"/>
<feature type="region of interest" description="Disordered" evidence="4">
    <location>
        <begin position="54"/>
        <end position="79"/>
    </location>
</feature>
<evidence type="ECO:0000313" key="6">
    <source>
        <dbReference type="EMBL" id="EHB01378.1"/>
    </source>
</evidence>
<organism evidence="6 7">
    <name type="scientific">Heterocephalus glaber</name>
    <name type="common">Naked mole rat</name>
    <dbReference type="NCBI Taxonomy" id="10181"/>
    <lineage>
        <taxon>Eukaryota</taxon>
        <taxon>Metazoa</taxon>
        <taxon>Chordata</taxon>
        <taxon>Craniata</taxon>
        <taxon>Vertebrata</taxon>
        <taxon>Euteleostomi</taxon>
        <taxon>Mammalia</taxon>
        <taxon>Eutheria</taxon>
        <taxon>Euarchontoglires</taxon>
        <taxon>Glires</taxon>
        <taxon>Rodentia</taxon>
        <taxon>Hystricomorpha</taxon>
        <taxon>Bathyergidae</taxon>
        <taxon>Heterocephalus</taxon>
    </lineage>
</organism>
<dbReference type="Proteomes" id="UP000006813">
    <property type="component" value="Unassembled WGS sequence"/>
</dbReference>
<dbReference type="InParanoid" id="G5AWG7"/>
<feature type="region of interest" description="Disordered" evidence="4">
    <location>
        <begin position="341"/>
        <end position="421"/>
    </location>
</feature>
<dbReference type="Pfam" id="PF15317">
    <property type="entry name" value="Lbh"/>
    <property type="match status" value="2"/>
</dbReference>
<evidence type="ECO:0000256" key="2">
    <source>
        <dbReference type="ARBA" id="ARBA00022553"/>
    </source>
</evidence>
<dbReference type="GO" id="GO:0000145">
    <property type="term" value="C:exocyst"/>
    <property type="evidence" value="ECO:0007669"/>
    <property type="project" value="InterPro"/>
</dbReference>
<feature type="domain" description="LBH" evidence="5">
    <location>
        <begin position="104"/>
        <end position="129"/>
    </location>
</feature>
<dbReference type="InterPro" id="IPR042532">
    <property type="entry name" value="EXOC3/Sec6_C"/>
</dbReference>
<evidence type="ECO:0000259" key="5">
    <source>
        <dbReference type="Pfam" id="PF15317"/>
    </source>
</evidence>
<dbReference type="eggNOG" id="KOG2286">
    <property type="taxonomic scope" value="Eukaryota"/>
</dbReference>
<feature type="region of interest" description="Disordered" evidence="4">
    <location>
        <begin position="1"/>
        <end position="41"/>
    </location>
</feature>
<feature type="compositionally biased region" description="Basic and acidic residues" evidence="4">
    <location>
        <begin position="412"/>
        <end position="421"/>
    </location>
</feature>
<feature type="region of interest" description="Disordered" evidence="4">
    <location>
        <begin position="121"/>
        <end position="186"/>
    </location>
</feature>
<evidence type="ECO:0000256" key="4">
    <source>
        <dbReference type="SAM" id="MobiDB-lite"/>
    </source>
</evidence>
<dbReference type="InterPro" id="IPR010326">
    <property type="entry name" value="EXOC3/Sec6"/>
</dbReference>
<feature type="domain" description="LBH" evidence="5">
    <location>
        <begin position="37"/>
        <end position="62"/>
    </location>
</feature>
<name>G5AWG7_HETGA</name>
<protein>
    <recommendedName>
        <fullName evidence="3">Exocyst complex component 3-like protein 4</fullName>
    </recommendedName>
</protein>
<evidence type="ECO:0000313" key="7">
    <source>
        <dbReference type="Proteomes" id="UP000006813"/>
    </source>
</evidence>
<accession>G5AWG7</accession>
<feature type="region of interest" description="Disordered" evidence="4">
    <location>
        <begin position="206"/>
        <end position="234"/>
    </location>
</feature>
<feature type="compositionally biased region" description="Low complexity" evidence="4">
    <location>
        <begin position="359"/>
        <end position="373"/>
    </location>
</feature>
<dbReference type="InterPro" id="IPR038990">
    <property type="entry name" value="LBH_dom"/>
</dbReference>
<evidence type="ECO:0000256" key="1">
    <source>
        <dbReference type="ARBA" id="ARBA00009447"/>
    </source>
</evidence>
<dbReference type="PANTHER" id="PTHR21292:SF14">
    <property type="entry name" value="EXOCYST COMPLEX COMPONENT 3-LIKE PROTEIN 4"/>
    <property type="match status" value="1"/>
</dbReference>
<dbReference type="GO" id="GO:0006887">
    <property type="term" value="P:exocytosis"/>
    <property type="evidence" value="ECO:0007669"/>
    <property type="project" value="InterPro"/>
</dbReference>
<dbReference type="GO" id="GO:0000149">
    <property type="term" value="F:SNARE binding"/>
    <property type="evidence" value="ECO:0007669"/>
    <property type="project" value="TreeGrafter"/>
</dbReference>
<dbReference type="Gene3D" id="1.10.357.70">
    <property type="entry name" value="Exocyst complex component Sec6, C-terminal domain"/>
    <property type="match status" value="1"/>
</dbReference>
<dbReference type="EMBL" id="JH167269">
    <property type="protein sequence ID" value="EHB01378.1"/>
    <property type="molecule type" value="Genomic_DNA"/>
</dbReference>
<feature type="compositionally biased region" description="Gly residues" evidence="4">
    <location>
        <begin position="211"/>
        <end position="223"/>
    </location>
</feature>
<comment type="similarity">
    <text evidence="1">Belongs to the SEC6 family.</text>
</comment>